<feature type="signal peptide" evidence="2">
    <location>
        <begin position="1"/>
        <end position="32"/>
    </location>
</feature>
<evidence type="ECO:0000256" key="2">
    <source>
        <dbReference type="SAM" id="SignalP"/>
    </source>
</evidence>
<comment type="caution">
    <text evidence="3">The sequence shown here is derived from an EMBL/GenBank/DDBJ whole genome shotgun (WGS) entry which is preliminary data.</text>
</comment>
<protein>
    <recommendedName>
        <fullName evidence="5">Tetratricopeptide repeat-containing protein</fullName>
    </recommendedName>
</protein>
<dbReference type="SUPFAM" id="SSF48452">
    <property type="entry name" value="TPR-like"/>
    <property type="match status" value="1"/>
</dbReference>
<dbReference type="InterPro" id="IPR011990">
    <property type="entry name" value="TPR-like_helical_dom_sf"/>
</dbReference>
<keyword evidence="4" id="KW-1185">Reference proteome</keyword>
<accession>A0ABS1VCW3</accession>
<dbReference type="Gene3D" id="1.25.40.10">
    <property type="entry name" value="Tetratricopeptide repeat domain"/>
    <property type="match status" value="1"/>
</dbReference>
<dbReference type="PANTHER" id="PTHR45588">
    <property type="entry name" value="TPR DOMAIN-CONTAINING PROTEIN"/>
    <property type="match status" value="1"/>
</dbReference>
<organism evidence="3 4">
    <name type="scientific">Belnapia mucosa</name>
    <dbReference type="NCBI Taxonomy" id="2804532"/>
    <lineage>
        <taxon>Bacteria</taxon>
        <taxon>Pseudomonadati</taxon>
        <taxon>Pseudomonadota</taxon>
        <taxon>Alphaproteobacteria</taxon>
        <taxon>Acetobacterales</taxon>
        <taxon>Roseomonadaceae</taxon>
        <taxon>Belnapia</taxon>
    </lineage>
</organism>
<dbReference type="PANTHER" id="PTHR45588:SF1">
    <property type="entry name" value="WW DOMAIN-CONTAINING PROTEIN"/>
    <property type="match status" value="1"/>
</dbReference>
<dbReference type="RefSeq" id="WP_202829272.1">
    <property type="nucleotide sequence ID" value="NZ_JAEUXJ010000050.1"/>
</dbReference>
<evidence type="ECO:0000313" key="4">
    <source>
        <dbReference type="Proteomes" id="UP000606490"/>
    </source>
</evidence>
<keyword evidence="2" id="KW-0732">Signal</keyword>
<name>A0ABS1VCW3_9PROT</name>
<evidence type="ECO:0000256" key="1">
    <source>
        <dbReference type="PROSITE-ProRule" id="PRU00339"/>
    </source>
</evidence>
<dbReference type="InterPro" id="IPR019734">
    <property type="entry name" value="TPR_rpt"/>
</dbReference>
<evidence type="ECO:0000313" key="3">
    <source>
        <dbReference type="EMBL" id="MBL6459540.1"/>
    </source>
</evidence>
<sequence>MSVDETIRRVLRPALLASACALLALAPLSAAAQPHQHQHGDSGNFGRVHFPISCGADAQERFHHALAMLHSFHFPATGQAFTALADAQPSCAMAWWGVAVSQRLNPLVPPFPPAALQRGWQAIERARAAPPRTEREREWVEALAVFFQDHERVDQRTRTLAYEAAMERLAAKYPDDAEAQIFHALAINEAVDLSDKTYARQLKAGAILERVDARVPDHPGVVHYLVHTYDFAPLAERGLPAARRYAALAPASGHALHMPSHIFSTLGLWKEAIAADRAAVASYTEYFGKVDPRVAGKPELVARNYHSVDFLTNAHMQMAQDRAAAELLEPYRTVAEPPPLIYPFHTGFAAAFVRHAFDRDAWAEAAALPVPKTPYPMAEAISWCGKALGAARSGDPAGAKHSVERLRELRGRLAEARDTYWAEQVQVQETAATAWIALAEGRREEALRLMRAAADLEDRTEKHIAMENRLSPMRELLGELLLETGDPAAALREFEASLKVAPNRYRSFAGAAKAAERSGDREAARRWNGRLLELTAEADTERPEMAAARQFLARN</sequence>
<feature type="repeat" description="TPR" evidence="1">
    <location>
        <begin position="471"/>
        <end position="504"/>
    </location>
</feature>
<proteinExistence type="predicted"/>
<gene>
    <name evidence="3" type="ORF">JMJ55_29975</name>
</gene>
<evidence type="ECO:0008006" key="5">
    <source>
        <dbReference type="Google" id="ProtNLM"/>
    </source>
</evidence>
<feature type="chain" id="PRO_5045285217" description="Tetratricopeptide repeat-containing protein" evidence="2">
    <location>
        <begin position="33"/>
        <end position="555"/>
    </location>
</feature>
<dbReference type="EMBL" id="JAEUXJ010000050">
    <property type="protein sequence ID" value="MBL6459540.1"/>
    <property type="molecule type" value="Genomic_DNA"/>
</dbReference>
<reference evidence="3 4" key="1">
    <citation type="submission" date="2021-01" db="EMBL/GenBank/DDBJ databases">
        <title>Belnapia mucosa sp. nov. and Belnapia arida sp. nov., isolated from the Tabernas Desert (Almeria, Spain).</title>
        <authorList>
            <person name="Molina-Menor E."/>
            <person name="Vidal-Verdu A."/>
            <person name="Calonge A."/>
            <person name="Satari L."/>
            <person name="Pereto Magraner J."/>
            <person name="Porcar Miralles M."/>
        </authorList>
    </citation>
    <scope>NUCLEOTIDE SEQUENCE [LARGE SCALE GENOMIC DNA]</scope>
    <source>
        <strain evidence="3 4">T6</strain>
    </source>
</reference>
<dbReference type="PROSITE" id="PS50005">
    <property type="entry name" value="TPR"/>
    <property type="match status" value="1"/>
</dbReference>
<dbReference type="Proteomes" id="UP000606490">
    <property type="component" value="Unassembled WGS sequence"/>
</dbReference>
<keyword evidence="1" id="KW-0802">TPR repeat</keyword>